<dbReference type="Pfam" id="PF07980">
    <property type="entry name" value="SusD_RagB"/>
    <property type="match status" value="1"/>
</dbReference>
<evidence type="ECO:0000256" key="2">
    <source>
        <dbReference type="ARBA" id="ARBA00006275"/>
    </source>
</evidence>
<dbReference type="EMBL" id="BMIU01000004">
    <property type="protein sequence ID" value="GGF24815.1"/>
    <property type="molecule type" value="Genomic_DNA"/>
</dbReference>
<reference evidence="10" key="1">
    <citation type="journal article" date="2019" name="Int. J. Syst. Evol. Microbiol.">
        <title>The Global Catalogue of Microorganisms (GCM) 10K type strain sequencing project: providing services to taxonomists for standard genome sequencing and annotation.</title>
        <authorList>
            <consortium name="The Broad Institute Genomics Platform"/>
            <consortium name="The Broad Institute Genome Sequencing Center for Infectious Disease"/>
            <person name="Wu L."/>
            <person name="Ma J."/>
        </authorList>
    </citation>
    <scope>NUCLEOTIDE SEQUENCE [LARGE SCALE GENOMIC DNA]</scope>
    <source>
        <strain evidence="10">CGMCC 1.15407</strain>
    </source>
</reference>
<comment type="similarity">
    <text evidence="2">Belongs to the SusD family.</text>
</comment>
<gene>
    <name evidence="9" type="ORF">GCM10011339_11150</name>
</gene>
<evidence type="ECO:0000313" key="10">
    <source>
        <dbReference type="Proteomes" id="UP000647339"/>
    </source>
</evidence>
<dbReference type="InterPro" id="IPR033985">
    <property type="entry name" value="SusD-like_N"/>
</dbReference>
<evidence type="ECO:0000259" key="8">
    <source>
        <dbReference type="Pfam" id="PF14322"/>
    </source>
</evidence>
<comment type="caution">
    <text evidence="9">The sequence shown here is derived from an EMBL/GenBank/DDBJ whole genome shotgun (WGS) entry which is preliminary data.</text>
</comment>
<organism evidence="9 10">
    <name type="scientific">Echinicola rosea</name>
    <dbReference type="NCBI Taxonomy" id="1807691"/>
    <lineage>
        <taxon>Bacteria</taxon>
        <taxon>Pseudomonadati</taxon>
        <taxon>Bacteroidota</taxon>
        <taxon>Cytophagia</taxon>
        <taxon>Cytophagales</taxon>
        <taxon>Cyclobacteriaceae</taxon>
        <taxon>Echinicola</taxon>
    </lineage>
</organism>
<dbReference type="InterPro" id="IPR012944">
    <property type="entry name" value="SusD_RagB_dom"/>
</dbReference>
<evidence type="ECO:0000256" key="1">
    <source>
        <dbReference type="ARBA" id="ARBA00004442"/>
    </source>
</evidence>
<dbReference type="SUPFAM" id="SSF48452">
    <property type="entry name" value="TPR-like"/>
    <property type="match status" value="1"/>
</dbReference>
<proteinExistence type="inferred from homology"/>
<protein>
    <submittedName>
        <fullName evidence="9">Membrane protein</fullName>
    </submittedName>
</protein>
<feature type="domain" description="RagB/SusD" evidence="7">
    <location>
        <begin position="317"/>
        <end position="406"/>
    </location>
</feature>
<keyword evidence="3 6" id="KW-0732">Signal</keyword>
<feature type="chain" id="PRO_5045199650" evidence="6">
    <location>
        <begin position="20"/>
        <end position="433"/>
    </location>
</feature>
<accession>A0ABQ1UR68</accession>
<dbReference type="PROSITE" id="PS51257">
    <property type="entry name" value="PROKAR_LIPOPROTEIN"/>
    <property type="match status" value="1"/>
</dbReference>
<keyword evidence="10" id="KW-1185">Reference proteome</keyword>
<evidence type="ECO:0000256" key="5">
    <source>
        <dbReference type="ARBA" id="ARBA00023237"/>
    </source>
</evidence>
<evidence type="ECO:0000256" key="4">
    <source>
        <dbReference type="ARBA" id="ARBA00023136"/>
    </source>
</evidence>
<dbReference type="Proteomes" id="UP000647339">
    <property type="component" value="Unassembled WGS sequence"/>
</dbReference>
<keyword evidence="5" id="KW-0998">Cell outer membrane</keyword>
<feature type="signal peptide" evidence="6">
    <location>
        <begin position="1"/>
        <end position="19"/>
    </location>
</feature>
<evidence type="ECO:0000259" key="7">
    <source>
        <dbReference type="Pfam" id="PF07980"/>
    </source>
</evidence>
<feature type="domain" description="SusD-like N-terminal" evidence="8">
    <location>
        <begin position="24"/>
        <end position="214"/>
    </location>
</feature>
<evidence type="ECO:0000256" key="6">
    <source>
        <dbReference type="SAM" id="SignalP"/>
    </source>
</evidence>
<evidence type="ECO:0000256" key="3">
    <source>
        <dbReference type="ARBA" id="ARBA00022729"/>
    </source>
</evidence>
<name>A0ABQ1UR68_9BACT</name>
<dbReference type="CDD" id="cd08977">
    <property type="entry name" value="SusD"/>
    <property type="match status" value="1"/>
</dbReference>
<evidence type="ECO:0000313" key="9">
    <source>
        <dbReference type="EMBL" id="GGF24815.1"/>
    </source>
</evidence>
<dbReference type="Pfam" id="PF14322">
    <property type="entry name" value="SusD-like_3"/>
    <property type="match status" value="1"/>
</dbReference>
<sequence length="433" mass="48304">MNNIKIMSLGLLVLMLASACGNQLDLYPRSAVSSESDLTEDDVESFLIGVYQSVQNDPGRESYILPDLVGGDLNSAGSTNGGGTNAFISNILRPEHGYVNSSWKGYYEALYQVNTLIANVKEMTPSDRINQVNGTAHYFRAYIYYNLLIKFGGVPIIRENTQEKLPRNSAEEVWQFIEEDLSVAIEQAPDFNGELGGDFNYVSSQAAKALMARAKLGQGKMDEAATLSEELINSPYLSLDSFDKMFRRQDNSELIFAFVNLTIESSINLSTLFYTYAHPQSGSYVFKPNPWAMEMFSGSDLRAEVSVDTYDGLDVVNKYPSGQTGTDQLNVSRLAEMYLISAEAQGLAGLDRLNELREARGLGPVSPSNEEDYLELVLEERRRELFAEGFRWVDLVRTGKAVEELGIQQRETLMPIPETELLLNEKLEQNPGY</sequence>
<keyword evidence="4" id="KW-0472">Membrane</keyword>
<dbReference type="RefSeq" id="WP_137404509.1">
    <property type="nucleotide sequence ID" value="NZ_BMIU01000004.1"/>
</dbReference>
<dbReference type="InterPro" id="IPR011990">
    <property type="entry name" value="TPR-like_helical_dom_sf"/>
</dbReference>
<comment type="subcellular location">
    <subcellularLocation>
        <location evidence="1">Cell outer membrane</location>
    </subcellularLocation>
</comment>
<dbReference type="Gene3D" id="1.25.40.390">
    <property type="match status" value="1"/>
</dbReference>